<evidence type="ECO:0000256" key="1">
    <source>
        <dbReference type="ARBA" id="ARBA00001946"/>
    </source>
</evidence>
<evidence type="ECO:0000256" key="7">
    <source>
        <dbReference type="ARBA" id="ARBA00022840"/>
    </source>
</evidence>
<dbReference type="Pfam" id="PF00334">
    <property type="entry name" value="NDK"/>
    <property type="match status" value="1"/>
</dbReference>
<dbReference type="GO" id="GO:0006228">
    <property type="term" value="P:UTP biosynthetic process"/>
    <property type="evidence" value="ECO:0007669"/>
    <property type="project" value="InterPro"/>
</dbReference>
<evidence type="ECO:0000256" key="9">
    <source>
        <dbReference type="ARBA" id="ARBA00023080"/>
    </source>
</evidence>
<feature type="binding site" evidence="10">
    <location>
        <position position="52"/>
    </location>
    <ligand>
        <name>ATP</name>
        <dbReference type="ChEBI" id="CHEBI:30616"/>
    </ligand>
</feature>
<evidence type="ECO:0000256" key="6">
    <source>
        <dbReference type="ARBA" id="ARBA00022777"/>
    </source>
</evidence>
<dbReference type="PROSITE" id="PS00469">
    <property type="entry name" value="NDPK"/>
    <property type="match status" value="1"/>
</dbReference>
<keyword evidence="3 12" id="KW-0808">Transferase</keyword>
<dbReference type="InterPro" id="IPR023005">
    <property type="entry name" value="Nucleoside_diP_kinase_AS"/>
</dbReference>
<keyword evidence="8" id="KW-0460">Magnesium</keyword>
<comment type="catalytic activity">
    <reaction evidence="12">
        <text>a 2'-deoxyribonucleoside 5'-diphosphate + ATP = a 2'-deoxyribonucleoside 5'-triphosphate + ADP</text>
        <dbReference type="Rhea" id="RHEA:44640"/>
        <dbReference type="ChEBI" id="CHEBI:30616"/>
        <dbReference type="ChEBI" id="CHEBI:61560"/>
        <dbReference type="ChEBI" id="CHEBI:73316"/>
        <dbReference type="ChEBI" id="CHEBI:456216"/>
        <dbReference type="EC" id="2.7.4.6"/>
    </reaction>
</comment>
<dbReference type="EC" id="2.7.4.6" evidence="12"/>
<comment type="similarity">
    <text evidence="2 10 11">Belongs to the NDK family.</text>
</comment>
<evidence type="ECO:0000313" key="14">
    <source>
        <dbReference type="EMBL" id="MBU2690587.1"/>
    </source>
</evidence>
<dbReference type="GO" id="GO:0006183">
    <property type="term" value="P:GTP biosynthetic process"/>
    <property type="evidence" value="ECO:0007669"/>
    <property type="project" value="InterPro"/>
</dbReference>
<dbReference type="PRINTS" id="PR01243">
    <property type="entry name" value="NUCDPKINASE"/>
</dbReference>
<feature type="binding site" evidence="10">
    <location>
        <position position="86"/>
    </location>
    <ligand>
        <name>ATP</name>
        <dbReference type="ChEBI" id="CHEBI:30616"/>
    </ligand>
</feature>
<dbReference type="SUPFAM" id="SSF54919">
    <property type="entry name" value="Nucleoside diphosphate kinase, NDK"/>
    <property type="match status" value="1"/>
</dbReference>
<dbReference type="InterPro" id="IPR036850">
    <property type="entry name" value="NDK-like_dom_sf"/>
</dbReference>
<dbReference type="CDD" id="cd04413">
    <property type="entry name" value="NDPk_I"/>
    <property type="match status" value="1"/>
</dbReference>
<keyword evidence="4" id="KW-0479">Metal-binding</keyword>
<organism evidence="14 15">
    <name type="scientific">Eiseniibacteriota bacterium</name>
    <dbReference type="NCBI Taxonomy" id="2212470"/>
    <lineage>
        <taxon>Bacteria</taxon>
        <taxon>Candidatus Eiseniibacteriota</taxon>
    </lineage>
</organism>
<feature type="binding site" evidence="10">
    <location>
        <position position="107"/>
    </location>
    <ligand>
        <name>ATP</name>
        <dbReference type="ChEBI" id="CHEBI:30616"/>
    </ligand>
</feature>
<keyword evidence="5 12" id="KW-0547">Nucleotide-binding</keyword>
<proteinExistence type="inferred from homology"/>
<dbReference type="SMART" id="SM00562">
    <property type="entry name" value="NDK"/>
    <property type="match status" value="1"/>
</dbReference>
<protein>
    <recommendedName>
        <fullName evidence="12">Nucleoside diphosphate kinase</fullName>
        <ecNumber evidence="12">2.7.4.6</ecNumber>
    </recommendedName>
</protein>
<evidence type="ECO:0000256" key="12">
    <source>
        <dbReference type="RuleBase" id="RU004013"/>
    </source>
</evidence>
<keyword evidence="9" id="KW-0546">Nucleotide metabolism</keyword>
<dbReference type="EMBL" id="JAHJDP010000032">
    <property type="protein sequence ID" value="MBU2690587.1"/>
    <property type="molecule type" value="Genomic_DNA"/>
</dbReference>
<feature type="binding site" evidence="10">
    <location>
        <position position="80"/>
    </location>
    <ligand>
        <name>ATP</name>
        <dbReference type="ChEBI" id="CHEBI:30616"/>
    </ligand>
</feature>
<feature type="domain" description="Nucleoside diphosphate kinase-like" evidence="13">
    <location>
        <begin position="2"/>
        <end position="132"/>
    </location>
</feature>
<dbReference type="GO" id="GO:0005524">
    <property type="term" value="F:ATP binding"/>
    <property type="evidence" value="ECO:0007669"/>
    <property type="project" value="UniProtKB-KW"/>
</dbReference>
<keyword evidence="6 12" id="KW-0418">Kinase</keyword>
<evidence type="ECO:0000313" key="15">
    <source>
        <dbReference type="Proteomes" id="UP000777784"/>
    </source>
</evidence>
<evidence type="ECO:0000259" key="13">
    <source>
        <dbReference type="SMART" id="SM00562"/>
    </source>
</evidence>
<evidence type="ECO:0000256" key="4">
    <source>
        <dbReference type="ARBA" id="ARBA00022723"/>
    </source>
</evidence>
<dbReference type="AlphaFoldDB" id="A0A948RW43"/>
<dbReference type="Gene3D" id="3.30.70.141">
    <property type="entry name" value="Nucleoside diphosphate kinase-like domain"/>
    <property type="match status" value="1"/>
</dbReference>
<dbReference type="NCBIfam" id="NF001908">
    <property type="entry name" value="PRK00668.1"/>
    <property type="match status" value="1"/>
</dbReference>
<dbReference type="InterPro" id="IPR034907">
    <property type="entry name" value="NDK-like_dom"/>
</dbReference>
<evidence type="ECO:0000256" key="2">
    <source>
        <dbReference type="ARBA" id="ARBA00008142"/>
    </source>
</evidence>
<name>A0A948RW43_UNCEI</name>
<dbReference type="GO" id="GO:0046872">
    <property type="term" value="F:metal ion binding"/>
    <property type="evidence" value="ECO:0007669"/>
    <property type="project" value="UniProtKB-KW"/>
</dbReference>
<evidence type="ECO:0000256" key="11">
    <source>
        <dbReference type="RuleBase" id="RU004011"/>
    </source>
</evidence>
<accession>A0A948RW43</accession>
<evidence type="ECO:0000256" key="10">
    <source>
        <dbReference type="PROSITE-ProRule" id="PRU00706"/>
    </source>
</evidence>
<evidence type="ECO:0000256" key="5">
    <source>
        <dbReference type="ARBA" id="ARBA00022741"/>
    </source>
</evidence>
<dbReference type="FunFam" id="3.30.70.141:FF:000017">
    <property type="entry name" value="Nucleoside diphosphate kinase"/>
    <property type="match status" value="1"/>
</dbReference>
<dbReference type="Proteomes" id="UP000777784">
    <property type="component" value="Unassembled WGS sequence"/>
</dbReference>
<dbReference type="GO" id="GO:0006241">
    <property type="term" value="P:CTP biosynthetic process"/>
    <property type="evidence" value="ECO:0007669"/>
    <property type="project" value="InterPro"/>
</dbReference>
<comment type="caution">
    <text evidence="14">The sequence shown here is derived from an EMBL/GenBank/DDBJ whole genome shotgun (WGS) entry which is preliminary data.</text>
</comment>
<keyword evidence="7 12" id="KW-0067">ATP-binding</keyword>
<reference evidence="14" key="1">
    <citation type="submission" date="2021-05" db="EMBL/GenBank/DDBJ databases">
        <title>Energy efficiency and biological interactions define the core microbiome of deep oligotrophic groundwater.</title>
        <authorList>
            <person name="Mehrshad M."/>
            <person name="Lopez-Fernandez M."/>
            <person name="Bell E."/>
            <person name="Bernier-Latmani R."/>
            <person name="Bertilsson S."/>
            <person name="Dopson M."/>
        </authorList>
    </citation>
    <scope>NUCLEOTIDE SEQUENCE</scope>
    <source>
        <strain evidence="14">Modern_marine.mb.64</strain>
    </source>
</reference>
<feature type="binding site" evidence="10">
    <location>
        <position position="4"/>
    </location>
    <ligand>
        <name>ATP</name>
        <dbReference type="ChEBI" id="CHEBI:30616"/>
    </ligand>
</feature>
<gene>
    <name evidence="14" type="primary">ndk</name>
    <name evidence="14" type="ORF">KJ970_06625</name>
</gene>
<dbReference type="PROSITE" id="PS51374">
    <property type="entry name" value="NDPK_LIKE"/>
    <property type="match status" value="1"/>
</dbReference>
<feature type="active site" description="Pros-phosphohistidine intermediate" evidence="10">
    <location>
        <position position="110"/>
    </location>
</feature>
<feature type="binding site" evidence="10">
    <location>
        <position position="97"/>
    </location>
    <ligand>
        <name>ATP</name>
        <dbReference type="ChEBI" id="CHEBI:30616"/>
    </ligand>
</feature>
<dbReference type="PANTHER" id="PTHR11349">
    <property type="entry name" value="NUCLEOSIDE DIPHOSPHATE KINASE"/>
    <property type="match status" value="1"/>
</dbReference>
<evidence type="ECO:0000256" key="3">
    <source>
        <dbReference type="ARBA" id="ARBA00022679"/>
    </source>
</evidence>
<evidence type="ECO:0000256" key="8">
    <source>
        <dbReference type="ARBA" id="ARBA00022842"/>
    </source>
</evidence>
<sequence length="134" mass="14541">MMIKPDAVRRNLCGWILKTVEEAGLSIRQMTLIHLTPEAAKGFYHVHQGKPFLNDLVEYMSSGPIVVAVLEGEGAILGLRKIVGATDPAKAEPGTIRGEVGLNVQENSVHASDSEASAVSEIAYYGLDEIWRKP</sequence>
<comment type="cofactor">
    <cofactor evidence="1">
        <name>Mg(2+)</name>
        <dbReference type="ChEBI" id="CHEBI:18420"/>
    </cofactor>
</comment>
<dbReference type="InterPro" id="IPR001564">
    <property type="entry name" value="Nucleoside_diP_kinase"/>
</dbReference>
<dbReference type="GO" id="GO:0004550">
    <property type="term" value="F:nucleoside diphosphate kinase activity"/>
    <property type="evidence" value="ECO:0007669"/>
    <property type="project" value="UniProtKB-EC"/>
</dbReference>